<name>A0A2P8D792_9BACT</name>
<evidence type="ECO:0000256" key="1">
    <source>
        <dbReference type="SAM" id="Phobius"/>
    </source>
</evidence>
<comment type="caution">
    <text evidence="2">The sequence shown here is derived from an EMBL/GenBank/DDBJ whole genome shotgun (WGS) entry which is preliminary data.</text>
</comment>
<evidence type="ECO:0000313" key="3">
    <source>
        <dbReference type="Proteomes" id="UP000240572"/>
    </source>
</evidence>
<protein>
    <submittedName>
        <fullName evidence="2">Uncharacterized protein</fullName>
    </submittedName>
</protein>
<feature type="transmembrane region" description="Helical" evidence="1">
    <location>
        <begin position="49"/>
        <end position="68"/>
    </location>
</feature>
<proteinExistence type="predicted"/>
<organism evidence="2 3">
    <name type="scientific">Taibaiella chishuiensis</name>
    <dbReference type="NCBI Taxonomy" id="1434707"/>
    <lineage>
        <taxon>Bacteria</taxon>
        <taxon>Pseudomonadati</taxon>
        <taxon>Bacteroidota</taxon>
        <taxon>Chitinophagia</taxon>
        <taxon>Chitinophagales</taxon>
        <taxon>Chitinophagaceae</taxon>
        <taxon>Taibaiella</taxon>
    </lineage>
</organism>
<evidence type="ECO:0000313" key="2">
    <source>
        <dbReference type="EMBL" id="PSK93069.1"/>
    </source>
</evidence>
<reference evidence="2 3" key="1">
    <citation type="submission" date="2018-03" db="EMBL/GenBank/DDBJ databases">
        <title>Genomic Encyclopedia of Type Strains, Phase III (KMG-III): the genomes of soil and plant-associated and newly described type strains.</title>
        <authorList>
            <person name="Whitman W."/>
        </authorList>
    </citation>
    <scope>NUCLEOTIDE SEQUENCE [LARGE SCALE GENOMIC DNA]</scope>
    <source>
        <strain evidence="2 3">CGMCC 1.12700</strain>
    </source>
</reference>
<keyword evidence="1" id="KW-0472">Membrane</keyword>
<gene>
    <name evidence="2" type="ORF">B0I18_10238</name>
</gene>
<keyword evidence="3" id="KW-1185">Reference proteome</keyword>
<accession>A0A2P8D792</accession>
<dbReference type="Proteomes" id="UP000240572">
    <property type="component" value="Unassembled WGS sequence"/>
</dbReference>
<sequence length="74" mass="8914">MQRNEQLHDPYPFSQWQHHVLYLLLYPKGYVLILLPVNNNTDSLLNRKAFFIPFSFTFYVPVAFYNVFHVLLQP</sequence>
<dbReference type="EMBL" id="PYGD01000002">
    <property type="protein sequence ID" value="PSK93069.1"/>
    <property type="molecule type" value="Genomic_DNA"/>
</dbReference>
<keyword evidence="1" id="KW-0812">Transmembrane</keyword>
<feature type="transmembrane region" description="Helical" evidence="1">
    <location>
        <begin position="20"/>
        <end position="37"/>
    </location>
</feature>
<dbReference type="AlphaFoldDB" id="A0A2P8D792"/>
<keyword evidence="1" id="KW-1133">Transmembrane helix</keyword>